<dbReference type="InterPro" id="IPR022109">
    <property type="entry name" value="DUF3649"/>
</dbReference>
<organism evidence="2 3">
    <name type="scientific">Steroidobacter flavus</name>
    <dbReference type="NCBI Taxonomy" id="1842136"/>
    <lineage>
        <taxon>Bacteria</taxon>
        <taxon>Pseudomonadati</taxon>
        <taxon>Pseudomonadota</taxon>
        <taxon>Gammaproteobacteria</taxon>
        <taxon>Steroidobacterales</taxon>
        <taxon>Steroidobacteraceae</taxon>
        <taxon>Steroidobacter</taxon>
    </lineage>
</organism>
<comment type="caution">
    <text evidence="2">The sequence shown here is derived from an EMBL/GenBank/DDBJ whole genome shotgun (WGS) entry which is preliminary data.</text>
</comment>
<evidence type="ECO:0000313" key="3">
    <source>
        <dbReference type="Proteomes" id="UP001595904"/>
    </source>
</evidence>
<dbReference type="Proteomes" id="UP001595904">
    <property type="component" value="Unassembled WGS sequence"/>
</dbReference>
<keyword evidence="1" id="KW-0472">Membrane</keyword>
<feature type="transmembrane region" description="Helical" evidence="1">
    <location>
        <begin position="12"/>
        <end position="40"/>
    </location>
</feature>
<reference evidence="3" key="1">
    <citation type="journal article" date="2019" name="Int. J. Syst. Evol. Microbiol.">
        <title>The Global Catalogue of Microorganisms (GCM) 10K type strain sequencing project: providing services to taxonomists for standard genome sequencing and annotation.</title>
        <authorList>
            <consortium name="The Broad Institute Genomics Platform"/>
            <consortium name="The Broad Institute Genome Sequencing Center for Infectious Disease"/>
            <person name="Wu L."/>
            <person name="Ma J."/>
        </authorList>
    </citation>
    <scope>NUCLEOTIDE SEQUENCE [LARGE SCALE GENOMIC DNA]</scope>
    <source>
        <strain evidence="3">CGMCC 1.10759</strain>
    </source>
</reference>
<feature type="transmembrane region" description="Helical" evidence="1">
    <location>
        <begin position="46"/>
        <end position="66"/>
    </location>
</feature>
<protein>
    <submittedName>
        <fullName evidence="2">DUF3649 domain-containing protein</fullName>
    </submittedName>
</protein>
<dbReference type="Pfam" id="PF12365">
    <property type="entry name" value="DUF3649"/>
    <property type="match status" value="1"/>
</dbReference>
<keyword evidence="3" id="KW-1185">Reference proteome</keyword>
<evidence type="ECO:0000313" key="2">
    <source>
        <dbReference type="EMBL" id="MFC4311148.1"/>
    </source>
</evidence>
<dbReference type="RefSeq" id="WP_380599230.1">
    <property type="nucleotide sequence ID" value="NZ_JBHSDU010000003.1"/>
</dbReference>
<keyword evidence="1" id="KW-1133">Transmembrane helix</keyword>
<dbReference type="EMBL" id="JBHSDU010000003">
    <property type="protein sequence ID" value="MFC4311148.1"/>
    <property type="molecule type" value="Genomic_DNA"/>
</dbReference>
<accession>A0ABV8SW05</accession>
<sequence length="97" mass="10193">MASLTASYRFAVASRALAAIVGGYALTALAITALAIFLPLSRAEASMTATLLSFLIYTCVVIWVFATRSATRAWIGIIAPMIVLGALVWLHGMMAAS</sequence>
<keyword evidence="1" id="KW-0812">Transmembrane</keyword>
<gene>
    <name evidence="2" type="ORF">ACFPN2_18770</name>
</gene>
<evidence type="ECO:0000256" key="1">
    <source>
        <dbReference type="SAM" id="Phobius"/>
    </source>
</evidence>
<feature type="transmembrane region" description="Helical" evidence="1">
    <location>
        <begin position="73"/>
        <end position="92"/>
    </location>
</feature>
<name>A0ABV8SW05_9GAMM</name>
<proteinExistence type="predicted"/>